<evidence type="ECO:0000313" key="2">
    <source>
        <dbReference type="Proteomes" id="UP000559598"/>
    </source>
</evidence>
<reference evidence="1 2" key="1">
    <citation type="submission" date="2020-08" db="EMBL/GenBank/DDBJ databases">
        <title>Genomic Encyclopedia of Type Strains, Phase IV (KMG-IV): sequencing the most valuable type-strain genomes for metagenomic binning, comparative biology and taxonomic classification.</title>
        <authorList>
            <person name="Goeker M."/>
        </authorList>
    </citation>
    <scope>NUCLEOTIDE SEQUENCE [LARGE SCALE GENOMIC DNA]</scope>
    <source>
        <strain evidence="1 2">DSM 17075</strain>
    </source>
</reference>
<organism evidence="1 2">
    <name type="scientific">Anoxybacteroides voinovskiense</name>
    <dbReference type="NCBI Taxonomy" id="230470"/>
    <lineage>
        <taxon>Bacteria</taxon>
        <taxon>Bacillati</taxon>
        <taxon>Bacillota</taxon>
        <taxon>Bacilli</taxon>
        <taxon>Bacillales</taxon>
        <taxon>Anoxybacillaceae</taxon>
        <taxon>Anoxybacteroides</taxon>
    </lineage>
</organism>
<comment type="caution">
    <text evidence="1">The sequence shown here is derived from an EMBL/GenBank/DDBJ whole genome shotgun (WGS) entry which is preliminary data.</text>
</comment>
<dbReference type="Pfam" id="PF14162">
    <property type="entry name" value="YozD"/>
    <property type="match status" value="1"/>
</dbReference>
<gene>
    <name evidence="1" type="ORF">GGR02_001701</name>
</gene>
<dbReference type="InterPro" id="IPR025545">
    <property type="entry name" value="YozD"/>
</dbReference>
<sequence>MKEIEVVIDTEEIAEFFHRELIRRGFVPSQIELEELADITFDYLIEKCIIDEEWEE</sequence>
<dbReference type="EMBL" id="JACIDE010000009">
    <property type="protein sequence ID" value="MBB4073938.1"/>
    <property type="molecule type" value="Genomic_DNA"/>
</dbReference>
<evidence type="ECO:0008006" key="3">
    <source>
        <dbReference type="Google" id="ProtNLM"/>
    </source>
</evidence>
<accession>A0A840DVA1</accession>
<dbReference type="RefSeq" id="WP_183184250.1">
    <property type="nucleotide sequence ID" value="NZ_BMNP01000008.1"/>
</dbReference>
<dbReference type="Proteomes" id="UP000559598">
    <property type="component" value="Unassembled WGS sequence"/>
</dbReference>
<keyword evidence="2" id="KW-1185">Reference proteome</keyword>
<evidence type="ECO:0000313" key="1">
    <source>
        <dbReference type="EMBL" id="MBB4073938.1"/>
    </source>
</evidence>
<name>A0A840DVA1_9BACL</name>
<dbReference type="AlphaFoldDB" id="A0A840DVA1"/>
<protein>
    <recommendedName>
        <fullName evidence="3">YozD family protein</fullName>
    </recommendedName>
</protein>
<proteinExistence type="predicted"/>